<evidence type="ECO:0000313" key="2">
    <source>
        <dbReference type="EMBL" id="KAK4304083.1"/>
    </source>
</evidence>
<protein>
    <submittedName>
        <fullName evidence="2">Uncharacterized protein</fullName>
    </submittedName>
</protein>
<evidence type="ECO:0000313" key="3">
    <source>
        <dbReference type="Proteomes" id="UP001292094"/>
    </source>
</evidence>
<comment type="caution">
    <text evidence="2">The sequence shown here is derived from an EMBL/GenBank/DDBJ whole genome shotgun (WGS) entry which is preliminary data.</text>
</comment>
<feature type="region of interest" description="Disordered" evidence="1">
    <location>
        <begin position="117"/>
        <end position="137"/>
    </location>
</feature>
<gene>
    <name evidence="2" type="ORF">Pmani_023959</name>
</gene>
<feature type="compositionally biased region" description="Basic and acidic residues" evidence="1">
    <location>
        <begin position="421"/>
        <end position="439"/>
    </location>
</feature>
<evidence type="ECO:0000256" key="1">
    <source>
        <dbReference type="SAM" id="MobiDB-lite"/>
    </source>
</evidence>
<reference evidence="2" key="1">
    <citation type="submission" date="2023-11" db="EMBL/GenBank/DDBJ databases">
        <title>Genome assemblies of two species of porcelain crab, Petrolisthes cinctipes and Petrolisthes manimaculis (Anomura: Porcellanidae).</title>
        <authorList>
            <person name="Angst P."/>
        </authorList>
    </citation>
    <scope>NUCLEOTIDE SEQUENCE</scope>
    <source>
        <strain evidence="2">PB745_02</strain>
        <tissue evidence="2">Gill</tissue>
    </source>
</reference>
<dbReference type="EMBL" id="JAWZYT010002484">
    <property type="protein sequence ID" value="KAK4304083.1"/>
    <property type="molecule type" value="Genomic_DNA"/>
</dbReference>
<feature type="compositionally biased region" description="Basic and acidic residues" evidence="1">
    <location>
        <begin position="383"/>
        <end position="402"/>
    </location>
</feature>
<sequence>MGTRRGMVRIQVDDDRGGGGGGGESKKQEENFYTRVYDDAVAKKQPLDNTIIEQTCEVGGGRVDSLGRVMGGAGEGAASHHAAYTASLRAIHHQRQEAHQRYNTLLNTILTHETDLKAQEERKEEGEKLLQREREESAGLEEEVDRLQNLIHSTRSSTAATTAKVATYSTYREYVERSVSTFGSEATTVEGVCGRFRDLLNLRLQLLLKVHLALTQLHQARRQLLLFVQSEKEREGEALLKLYRERADGWTSSRSLGEMEARLAALQTTSTHTHTQLTRVRLALVNIYSVARSYQRSLPPLGQRSPTSLVLKRLHNFLLDAMTVTTTARAALQPASLRPSAPSVAKATRRDNMPPKSPPKDATRGTSAKKEAQTNKSEATEESQAKDDDKEKKPSKAALKREPSKKKIQVEYKANASKQQQETKDTTSVLPKEEQESKD</sequence>
<feature type="compositionally biased region" description="Basic and acidic residues" evidence="1">
    <location>
        <begin position="348"/>
        <end position="373"/>
    </location>
</feature>
<proteinExistence type="predicted"/>
<dbReference type="AlphaFoldDB" id="A0AAE1TZ64"/>
<dbReference type="Proteomes" id="UP001292094">
    <property type="component" value="Unassembled WGS sequence"/>
</dbReference>
<name>A0AAE1TZ64_9EUCA</name>
<feature type="region of interest" description="Disordered" evidence="1">
    <location>
        <begin position="1"/>
        <end position="31"/>
    </location>
</feature>
<accession>A0AAE1TZ64</accession>
<organism evidence="2 3">
    <name type="scientific">Petrolisthes manimaculis</name>
    <dbReference type="NCBI Taxonomy" id="1843537"/>
    <lineage>
        <taxon>Eukaryota</taxon>
        <taxon>Metazoa</taxon>
        <taxon>Ecdysozoa</taxon>
        <taxon>Arthropoda</taxon>
        <taxon>Crustacea</taxon>
        <taxon>Multicrustacea</taxon>
        <taxon>Malacostraca</taxon>
        <taxon>Eumalacostraca</taxon>
        <taxon>Eucarida</taxon>
        <taxon>Decapoda</taxon>
        <taxon>Pleocyemata</taxon>
        <taxon>Anomura</taxon>
        <taxon>Galatheoidea</taxon>
        <taxon>Porcellanidae</taxon>
        <taxon>Petrolisthes</taxon>
    </lineage>
</organism>
<keyword evidence="3" id="KW-1185">Reference proteome</keyword>
<feature type="region of interest" description="Disordered" evidence="1">
    <location>
        <begin position="333"/>
        <end position="439"/>
    </location>
</feature>